<evidence type="ECO:0000256" key="7">
    <source>
        <dbReference type="SAM" id="Phobius"/>
    </source>
</evidence>
<evidence type="ECO:0000256" key="2">
    <source>
        <dbReference type="ARBA" id="ARBA00022448"/>
    </source>
</evidence>
<keyword evidence="2" id="KW-0813">Transport</keyword>
<dbReference type="Pfam" id="PF07690">
    <property type="entry name" value="MFS_1"/>
    <property type="match status" value="1"/>
</dbReference>
<evidence type="ECO:0000256" key="3">
    <source>
        <dbReference type="ARBA" id="ARBA00022692"/>
    </source>
</evidence>
<feature type="region of interest" description="Disordered" evidence="6">
    <location>
        <begin position="1"/>
        <end position="22"/>
    </location>
</feature>
<dbReference type="SUPFAM" id="SSF103473">
    <property type="entry name" value="MFS general substrate transporter"/>
    <property type="match status" value="1"/>
</dbReference>
<evidence type="ECO:0000259" key="8">
    <source>
        <dbReference type="PROSITE" id="PS50850"/>
    </source>
</evidence>
<dbReference type="PROSITE" id="PS50850">
    <property type="entry name" value="MFS"/>
    <property type="match status" value="1"/>
</dbReference>
<feature type="transmembrane region" description="Helical" evidence="7">
    <location>
        <begin position="119"/>
        <end position="144"/>
    </location>
</feature>
<feature type="domain" description="Major facilitator superfamily (MFS) profile" evidence="8">
    <location>
        <begin position="53"/>
        <end position="507"/>
    </location>
</feature>
<keyword evidence="5 7" id="KW-0472">Membrane</keyword>
<feature type="transmembrane region" description="Helical" evidence="7">
    <location>
        <begin position="182"/>
        <end position="203"/>
    </location>
</feature>
<comment type="subcellular location">
    <subcellularLocation>
        <location evidence="1">Membrane</location>
        <topology evidence="1">Multi-pass membrane protein</topology>
    </subcellularLocation>
</comment>
<keyword evidence="3 7" id="KW-0812">Transmembrane</keyword>
<keyword evidence="10" id="KW-1185">Reference proteome</keyword>
<dbReference type="InterPro" id="IPR020846">
    <property type="entry name" value="MFS_dom"/>
</dbReference>
<keyword evidence="4 7" id="KW-1133">Transmembrane helix</keyword>
<dbReference type="AlphaFoldDB" id="A0A1X2I4B0"/>
<feature type="transmembrane region" description="Helical" evidence="7">
    <location>
        <begin position="455"/>
        <end position="476"/>
    </location>
</feature>
<dbReference type="GO" id="GO:0005886">
    <property type="term" value="C:plasma membrane"/>
    <property type="evidence" value="ECO:0007669"/>
    <property type="project" value="TreeGrafter"/>
</dbReference>
<feature type="transmembrane region" description="Helical" evidence="7">
    <location>
        <begin position="482"/>
        <end position="502"/>
    </location>
</feature>
<proteinExistence type="predicted"/>
<feature type="region of interest" description="Disordered" evidence="6">
    <location>
        <begin position="244"/>
        <end position="294"/>
    </location>
</feature>
<feature type="transmembrane region" description="Helical" evidence="7">
    <location>
        <begin position="417"/>
        <end position="443"/>
    </location>
</feature>
<dbReference type="PANTHER" id="PTHR23502:SF132">
    <property type="entry name" value="POLYAMINE TRANSPORTER 2-RELATED"/>
    <property type="match status" value="1"/>
</dbReference>
<dbReference type="InterPro" id="IPR036259">
    <property type="entry name" value="MFS_trans_sf"/>
</dbReference>
<protein>
    <submittedName>
        <fullName evidence="9">Major facilitator superfamily domain-containing protein</fullName>
    </submittedName>
</protein>
<accession>A0A1X2I4B0</accession>
<evidence type="ECO:0000256" key="1">
    <source>
        <dbReference type="ARBA" id="ARBA00004141"/>
    </source>
</evidence>
<gene>
    <name evidence="9" type="ORF">BCR42DRAFT_382900</name>
</gene>
<feature type="compositionally biased region" description="Basic and acidic residues" evidence="6">
    <location>
        <begin position="251"/>
        <end position="260"/>
    </location>
</feature>
<evidence type="ECO:0000256" key="5">
    <source>
        <dbReference type="ARBA" id="ARBA00023136"/>
    </source>
</evidence>
<evidence type="ECO:0000256" key="6">
    <source>
        <dbReference type="SAM" id="MobiDB-lite"/>
    </source>
</evidence>
<dbReference type="InterPro" id="IPR011701">
    <property type="entry name" value="MFS"/>
</dbReference>
<dbReference type="GO" id="GO:0022857">
    <property type="term" value="F:transmembrane transporter activity"/>
    <property type="evidence" value="ECO:0007669"/>
    <property type="project" value="InterPro"/>
</dbReference>
<feature type="transmembrane region" description="Helical" evidence="7">
    <location>
        <begin position="52"/>
        <end position="72"/>
    </location>
</feature>
<evidence type="ECO:0000313" key="9">
    <source>
        <dbReference type="EMBL" id="ORZ08157.1"/>
    </source>
</evidence>
<dbReference type="STRING" id="90262.A0A1X2I4B0"/>
<dbReference type="EMBL" id="MCGE01000032">
    <property type="protein sequence ID" value="ORZ08157.1"/>
    <property type="molecule type" value="Genomic_DNA"/>
</dbReference>
<organism evidence="9 10">
    <name type="scientific">Absidia repens</name>
    <dbReference type="NCBI Taxonomy" id="90262"/>
    <lineage>
        <taxon>Eukaryota</taxon>
        <taxon>Fungi</taxon>
        <taxon>Fungi incertae sedis</taxon>
        <taxon>Mucoromycota</taxon>
        <taxon>Mucoromycotina</taxon>
        <taxon>Mucoromycetes</taxon>
        <taxon>Mucorales</taxon>
        <taxon>Cunninghamellaceae</taxon>
        <taxon>Absidia</taxon>
    </lineage>
</organism>
<dbReference type="Proteomes" id="UP000193560">
    <property type="component" value="Unassembled WGS sequence"/>
</dbReference>
<feature type="compositionally biased region" description="Acidic residues" evidence="6">
    <location>
        <begin position="262"/>
        <end position="272"/>
    </location>
</feature>
<dbReference type="PANTHER" id="PTHR23502">
    <property type="entry name" value="MAJOR FACILITATOR SUPERFAMILY"/>
    <property type="match status" value="1"/>
</dbReference>
<name>A0A1X2I4B0_9FUNG</name>
<sequence>MESQEKGADQPHQQYPPPRQTSAWRRFVRSRLPLKPAVDEDPRLLSNRTKGVILGLLGLCACTPGFSSTIYFPGLPMITEGLNAPPIATTLTAALFVLFMGIAPGFWASISDHYHVRRCLLMFSMLIFAVASLGSAVMTNIWGLVVLRCVQSIGSSCGQSVGAGVIADCYPLEKRGAAFGKYFFGVFFGPLLGPIIGGFLIMSNDGWRATFWFCVALGLFAALMVWMFLPETYRDNARFDLELPQTQKSDPTTKPEKAVQDQDQDLNDNDDTSVDRATVVSTTPPPPSPVTKKRRMNPFTPFLLLRHPFILLASLVGGVAFGSMFAVETIIPSLFEQKYNFNSWQTGLSYLGAGVGNLIGSLVGGKLSDRLLLRARKQRGRAMVEDRLTMNIWPCIVLFMPFGLLLFGWMLEFNKSVWAAIIGFGCVTFGMNQIMSSTSAYLVDATPGIGASVTAAANFVRMLIACALTLAANPMVASIGPGYTTVLLAALAWAAAILLLILKIYGERLRHWSGY</sequence>
<feature type="transmembrane region" description="Helical" evidence="7">
    <location>
        <begin position="347"/>
        <end position="367"/>
    </location>
</feature>
<comment type="caution">
    <text evidence="9">The sequence shown here is derived from an EMBL/GenBank/DDBJ whole genome shotgun (WGS) entry which is preliminary data.</text>
</comment>
<dbReference type="OrthoDB" id="3936150at2759"/>
<reference evidence="9 10" key="1">
    <citation type="submission" date="2016-07" db="EMBL/GenBank/DDBJ databases">
        <title>Pervasive Adenine N6-methylation of Active Genes in Fungi.</title>
        <authorList>
            <consortium name="DOE Joint Genome Institute"/>
            <person name="Mondo S.J."/>
            <person name="Dannebaum R.O."/>
            <person name="Kuo R.C."/>
            <person name="Labutti K."/>
            <person name="Haridas S."/>
            <person name="Kuo A."/>
            <person name="Salamov A."/>
            <person name="Ahrendt S.R."/>
            <person name="Lipzen A."/>
            <person name="Sullivan W."/>
            <person name="Andreopoulos W.B."/>
            <person name="Clum A."/>
            <person name="Lindquist E."/>
            <person name="Daum C."/>
            <person name="Ramamoorthy G.K."/>
            <person name="Gryganskyi A."/>
            <person name="Culley D."/>
            <person name="Magnuson J.K."/>
            <person name="James T.Y."/>
            <person name="O'Malley M.A."/>
            <person name="Stajich J.E."/>
            <person name="Spatafora J.W."/>
            <person name="Visel A."/>
            <person name="Grigoriev I.V."/>
        </authorList>
    </citation>
    <scope>NUCLEOTIDE SEQUENCE [LARGE SCALE GENOMIC DNA]</scope>
    <source>
        <strain evidence="9 10">NRRL 1336</strain>
    </source>
</reference>
<feature type="transmembrane region" description="Helical" evidence="7">
    <location>
        <begin position="84"/>
        <end position="107"/>
    </location>
</feature>
<feature type="transmembrane region" description="Helical" evidence="7">
    <location>
        <begin position="303"/>
        <end position="327"/>
    </location>
</feature>
<dbReference type="Gene3D" id="1.20.1250.20">
    <property type="entry name" value="MFS general substrate transporter like domains"/>
    <property type="match status" value="1"/>
</dbReference>
<evidence type="ECO:0000256" key="4">
    <source>
        <dbReference type="ARBA" id="ARBA00022989"/>
    </source>
</evidence>
<feature type="transmembrane region" description="Helical" evidence="7">
    <location>
        <begin position="209"/>
        <end position="229"/>
    </location>
</feature>
<evidence type="ECO:0000313" key="10">
    <source>
        <dbReference type="Proteomes" id="UP000193560"/>
    </source>
</evidence>
<feature type="transmembrane region" description="Helical" evidence="7">
    <location>
        <begin position="388"/>
        <end position="411"/>
    </location>
</feature>